<dbReference type="Pfam" id="PF00046">
    <property type="entry name" value="Homeodomain"/>
    <property type="match status" value="1"/>
</dbReference>
<dbReference type="GO" id="GO:0000981">
    <property type="term" value="F:DNA-binding transcription factor activity, RNA polymerase II-specific"/>
    <property type="evidence" value="ECO:0007669"/>
    <property type="project" value="InterPro"/>
</dbReference>
<evidence type="ECO:0000313" key="9">
    <source>
        <dbReference type="EMBL" id="CAD2174029.1"/>
    </source>
</evidence>
<dbReference type="CDD" id="cd00086">
    <property type="entry name" value="homeodomain"/>
    <property type="match status" value="1"/>
</dbReference>
<keyword evidence="3 5" id="KW-0371">Homeobox</keyword>
<keyword evidence="4 5" id="KW-0539">Nucleus</keyword>
<evidence type="ECO:0000259" key="7">
    <source>
        <dbReference type="PROSITE" id="PS50071"/>
    </source>
</evidence>
<evidence type="ECO:0000256" key="1">
    <source>
        <dbReference type="ARBA" id="ARBA00004123"/>
    </source>
</evidence>
<dbReference type="Gene3D" id="3.30.710.10">
    <property type="entry name" value="Potassium Channel Kv1.1, Chain A"/>
    <property type="match status" value="1"/>
</dbReference>
<dbReference type="Proteomes" id="UP000580250">
    <property type="component" value="Unassembled WGS sequence"/>
</dbReference>
<proteinExistence type="predicted"/>
<dbReference type="InterPro" id="IPR011333">
    <property type="entry name" value="SKP1/BTB/POZ_sf"/>
</dbReference>
<dbReference type="SUPFAM" id="SSF54695">
    <property type="entry name" value="POZ domain"/>
    <property type="match status" value="1"/>
</dbReference>
<dbReference type="GO" id="GO:0005634">
    <property type="term" value="C:nucleus"/>
    <property type="evidence" value="ECO:0007669"/>
    <property type="project" value="UniProtKB-SubCell"/>
</dbReference>
<dbReference type="InterPro" id="IPR009057">
    <property type="entry name" value="Homeodomain-like_sf"/>
</dbReference>
<evidence type="ECO:0000313" key="10">
    <source>
        <dbReference type="Proteomes" id="UP000580250"/>
    </source>
</evidence>
<dbReference type="SUPFAM" id="SSF49599">
    <property type="entry name" value="TRAF domain-like"/>
    <property type="match status" value="1"/>
</dbReference>
<dbReference type="PANTHER" id="PTHR24413">
    <property type="entry name" value="SPECKLE-TYPE POZ PROTEIN"/>
    <property type="match status" value="1"/>
</dbReference>
<dbReference type="InterPro" id="IPR008974">
    <property type="entry name" value="TRAF-like"/>
</dbReference>
<accession>A0A6V7VGD9</accession>
<name>A0A6V7VGD9_MELEN</name>
<evidence type="ECO:0000256" key="6">
    <source>
        <dbReference type="RuleBase" id="RU000682"/>
    </source>
</evidence>
<dbReference type="CDD" id="cd14733">
    <property type="entry name" value="BACK"/>
    <property type="match status" value="1"/>
</dbReference>
<keyword evidence="2 5" id="KW-0238">DNA-binding</keyword>
<dbReference type="PROSITE" id="PS50097">
    <property type="entry name" value="BTB"/>
    <property type="match status" value="1"/>
</dbReference>
<evidence type="ECO:0000256" key="2">
    <source>
        <dbReference type="ARBA" id="ARBA00023125"/>
    </source>
</evidence>
<dbReference type="AlphaFoldDB" id="A0A6V7VGD9"/>
<dbReference type="PROSITE" id="PS50071">
    <property type="entry name" value="HOMEOBOX_2"/>
    <property type="match status" value="1"/>
</dbReference>
<sequence length="433" mass="50571">MISDVSMFESITCKIEWKLYDLDKHKQFMQNGQYLTSKQFSNPKCPSVKWELRIYPNTYQNNSGIFVSLVQVGLEFTRRVDPHTVKTKFNIYTLDDDGNKNFCCPSTFSVFKYRTETNKYQVFKSQKTDKSNDILEEGIDYILVNDSTEALNLDFLLIFCEVEFVPYDIKCENDVVNYSSGATSQLSLKMFKEGILTDCVIEIGNESINTHRFILAKNSVVFQKMFEQMGMTEAQNGKIKIVDSSPECFKAMLEYFYSGEIDKKTIEKYSDDLFSIAHKYEVKQLMEICENYMAANIDAENFSKFYLFAQFYHLPKLAKACVNFLSVNKVFLMSKEWDQFKSLNKELAIRLMEKNIFDRKDSSDKKKESVTVGSMNEDQLKTLEQAFQTTCYPGVCMRAEIAKNIGLSQRVVEVWFQNRRHKERERLPKIQYC</sequence>
<dbReference type="GO" id="GO:0003677">
    <property type="term" value="F:DNA binding"/>
    <property type="evidence" value="ECO:0007669"/>
    <property type="project" value="UniProtKB-UniRule"/>
</dbReference>
<dbReference type="SMART" id="SM00225">
    <property type="entry name" value="BTB"/>
    <property type="match status" value="1"/>
</dbReference>
<evidence type="ECO:0000259" key="8">
    <source>
        <dbReference type="PROSITE" id="PS50097"/>
    </source>
</evidence>
<feature type="DNA-binding region" description="Homeobox" evidence="5">
    <location>
        <begin position="368"/>
        <end position="427"/>
    </location>
</feature>
<dbReference type="EMBL" id="CAJEWN010000228">
    <property type="protein sequence ID" value="CAD2174029.1"/>
    <property type="molecule type" value="Genomic_DNA"/>
</dbReference>
<evidence type="ECO:0000256" key="4">
    <source>
        <dbReference type="ARBA" id="ARBA00023242"/>
    </source>
</evidence>
<gene>
    <name evidence="9" type="ORF">MENT_LOCUS25675</name>
</gene>
<comment type="subcellular location">
    <subcellularLocation>
        <location evidence="1 5 6">Nucleus</location>
    </subcellularLocation>
</comment>
<dbReference type="PROSITE" id="PS00027">
    <property type="entry name" value="HOMEOBOX_1"/>
    <property type="match status" value="1"/>
</dbReference>
<organism evidence="9 10">
    <name type="scientific">Meloidogyne enterolobii</name>
    <name type="common">Root-knot nematode worm</name>
    <name type="synonym">Meloidogyne mayaguensis</name>
    <dbReference type="NCBI Taxonomy" id="390850"/>
    <lineage>
        <taxon>Eukaryota</taxon>
        <taxon>Metazoa</taxon>
        <taxon>Ecdysozoa</taxon>
        <taxon>Nematoda</taxon>
        <taxon>Chromadorea</taxon>
        <taxon>Rhabditida</taxon>
        <taxon>Tylenchina</taxon>
        <taxon>Tylenchomorpha</taxon>
        <taxon>Tylenchoidea</taxon>
        <taxon>Meloidogynidae</taxon>
        <taxon>Meloidogyninae</taxon>
        <taxon>Meloidogyne</taxon>
    </lineage>
</organism>
<dbReference type="CDD" id="cd18186">
    <property type="entry name" value="BTB_POZ_ZBTB_KLHL-like"/>
    <property type="match status" value="1"/>
</dbReference>
<evidence type="ECO:0000256" key="5">
    <source>
        <dbReference type="PROSITE-ProRule" id="PRU00108"/>
    </source>
</evidence>
<reference evidence="9 10" key="1">
    <citation type="submission" date="2020-08" db="EMBL/GenBank/DDBJ databases">
        <authorList>
            <person name="Koutsovoulos G."/>
            <person name="Danchin GJ E."/>
        </authorList>
    </citation>
    <scope>NUCLEOTIDE SEQUENCE [LARGE SCALE GENOMIC DNA]</scope>
</reference>
<feature type="domain" description="BTB" evidence="8">
    <location>
        <begin position="197"/>
        <end position="265"/>
    </location>
</feature>
<feature type="domain" description="Homeobox" evidence="7">
    <location>
        <begin position="366"/>
        <end position="426"/>
    </location>
</feature>
<evidence type="ECO:0000256" key="3">
    <source>
        <dbReference type="ARBA" id="ARBA00023155"/>
    </source>
</evidence>
<dbReference type="SUPFAM" id="SSF46689">
    <property type="entry name" value="Homeodomain-like"/>
    <property type="match status" value="1"/>
</dbReference>
<dbReference type="OrthoDB" id="6159439at2759"/>
<dbReference type="InterPro" id="IPR017970">
    <property type="entry name" value="Homeobox_CS"/>
</dbReference>
<dbReference type="Gene3D" id="2.60.210.10">
    <property type="entry name" value="Apoptosis, Tumor Necrosis Factor Receptor Associated Protein 2, Chain A"/>
    <property type="match status" value="1"/>
</dbReference>
<dbReference type="InterPro" id="IPR001356">
    <property type="entry name" value="HD"/>
</dbReference>
<dbReference type="SMART" id="SM00389">
    <property type="entry name" value="HOX"/>
    <property type="match status" value="1"/>
</dbReference>
<dbReference type="Pfam" id="PF00651">
    <property type="entry name" value="BTB"/>
    <property type="match status" value="1"/>
</dbReference>
<dbReference type="Gene3D" id="1.10.10.60">
    <property type="entry name" value="Homeodomain-like"/>
    <property type="match status" value="1"/>
</dbReference>
<protein>
    <submittedName>
        <fullName evidence="9">Uncharacterized protein</fullName>
    </submittedName>
</protein>
<dbReference type="InterPro" id="IPR000210">
    <property type="entry name" value="BTB/POZ_dom"/>
</dbReference>
<comment type="caution">
    <text evidence="9">The sequence shown here is derived from an EMBL/GenBank/DDBJ whole genome shotgun (WGS) entry which is preliminary data.</text>
</comment>